<evidence type="ECO:0000256" key="2">
    <source>
        <dbReference type="ARBA" id="ARBA00026073"/>
    </source>
</evidence>
<reference evidence="4 5" key="1">
    <citation type="submission" date="2016-12" db="EMBL/GenBank/DDBJ databases">
        <title>Trade-off between light-utilization and light-protection in marine flavobacteria.</title>
        <authorList>
            <person name="Kumagai Y."/>
            <person name="Yoshizawa S."/>
            <person name="Kogure K."/>
            <person name="Iwasaki W."/>
        </authorList>
    </citation>
    <scope>NUCLEOTIDE SEQUENCE [LARGE SCALE GENOMIC DNA]</scope>
    <source>
        <strain evidence="4 5">KCTC 22729</strain>
    </source>
</reference>
<dbReference type="InterPro" id="IPR035901">
    <property type="entry name" value="GIY-YIG_endonuc_sf"/>
</dbReference>
<name>A0A2S7WEQ2_9FLAO</name>
<dbReference type="FunFam" id="3.30.420.10:FF:000045">
    <property type="entry name" value="3'-5' exonuclease DinG"/>
    <property type="match status" value="1"/>
</dbReference>
<dbReference type="GO" id="GO:0003887">
    <property type="term" value="F:DNA-directed DNA polymerase activity"/>
    <property type="evidence" value="ECO:0007669"/>
    <property type="project" value="InterPro"/>
</dbReference>
<dbReference type="Gene3D" id="3.30.420.10">
    <property type="entry name" value="Ribonuclease H-like superfamily/Ribonuclease H"/>
    <property type="match status" value="1"/>
</dbReference>
<dbReference type="NCBIfam" id="TIGR00573">
    <property type="entry name" value="dnaq"/>
    <property type="match status" value="1"/>
</dbReference>
<dbReference type="InterPro" id="IPR012337">
    <property type="entry name" value="RNaseH-like_sf"/>
</dbReference>
<evidence type="ECO:0000256" key="1">
    <source>
        <dbReference type="ARBA" id="ARBA00025483"/>
    </source>
</evidence>
<comment type="subunit">
    <text evidence="2">DNA polymerase III contains a core (composed of alpha, epsilon and theta chains) that associates with a tau subunit. This core dimerizes to form the POLIII' complex. PolIII' associates with the gamma complex (composed of gamma, delta, delta', psi and chi chains) and with the beta chain to form the complete DNA polymerase III complex.</text>
</comment>
<evidence type="ECO:0000259" key="3">
    <source>
        <dbReference type="SMART" id="SM00479"/>
    </source>
</evidence>
<dbReference type="AlphaFoldDB" id="A0A2S7WEQ2"/>
<dbReference type="Pfam" id="PF00929">
    <property type="entry name" value="RNase_T"/>
    <property type="match status" value="1"/>
</dbReference>
<dbReference type="EMBL" id="MSCL01000001">
    <property type="protein sequence ID" value="PQJ76109.1"/>
    <property type="molecule type" value="Genomic_DNA"/>
</dbReference>
<dbReference type="PANTHER" id="PTHR30231:SF41">
    <property type="entry name" value="DNA POLYMERASE III SUBUNIT EPSILON"/>
    <property type="match status" value="1"/>
</dbReference>
<dbReference type="RefSeq" id="WP_105047250.1">
    <property type="nucleotide sequence ID" value="NZ_CP150662.1"/>
</dbReference>
<dbReference type="GO" id="GO:0008408">
    <property type="term" value="F:3'-5' exonuclease activity"/>
    <property type="evidence" value="ECO:0007669"/>
    <property type="project" value="TreeGrafter"/>
</dbReference>
<dbReference type="SUPFAM" id="SSF53098">
    <property type="entry name" value="Ribonuclease H-like"/>
    <property type="match status" value="1"/>
</dbReference>
<dbReference type="InterPro" id="IPR013520">
    <property type="entry name" value="Ribonucl_H"/>
</dbReference>
<dbReference type="SMART" id="SM00479">
    <property type="entry name" value="EXOIII"/>
    <property type="match status" value="1"/>
</dbReference>
<comment type="function">
    <text evidence="1">DNA polymerase III is a complex, multichain enzyme responsible for most of the replicative synthesis in bacteria. The epsilon subunit contain the editing function and is a proofreading 3'-5' exonuclease.</text>
</comment>
<evidence type="ECO:0000313" key="5">
    <source>
        <dbReference type="Proteomes" id="UP000237608"/>
    </source>
</evidence>
<accession>A0A2S7WEQ2</accession>
<dbReference type="GO" id="GO:0005829">
    <property type="term" value="C:cytosol"/>
    <property type="evidence" value="ECO:0007669"/>
    <property type="project" value="TreeGrafter"/>
</dbReference>
<evidence type="ECO:0000313" key="4">
    <source>
        <dbReference type="EMBL" id="PQJ76109.1"/>
    </source>
</evidence>
<dbReference type="Gene3D" id="3.40.1440.10">
    <property type="entry name" value="GIY-YIG endonuclease"/>
    <property type="match status" value="1"/>
</dbReference>
<dbReference type="Proteomes" id="UP000237608">
    <property type="component" value="Unassembled WGS sequence"/>
</dbReference>
<proteinExistence type="predicted"/>
<organism evidence="4 5">
    <name type="scientific">Polaribacter gangjinensis</name>
    <dbReference type="NCBI Taxonomy" id="574710"/>
    <lineage>
        <taxon>Bacteria</taxon>
        <taxon>Pseudomonadati</taxon>
        <taxon>Bacteroidota</taxon>
        <taxon>Flavobacteriia</taxon>
        <taxon>Flavobacteriales</taxon>
        <taxon>Flavobacteriaceae</taxon>
    </lineage>
</organism>
<sequence length="359" mass="41667">MYAIVDIETTGGKYNEEGITEVAIYKFDGHEIVDQFISLVNPEKDIQEFVVRLTGINNAMLRNAPKFYEIAKRIIEITENCTIVAHNASFDYRILKMEFDRLGYDFQRNTLCTVELSQELIKDENSYSLGKLTKSLGIPMSNRHRASGDALATVHLFKILLEKDTQKSIINKAIKYFDKKYEKEKLKKMIEEMPEALGVFYIHDANGTVIFMGKHKNMKSELNRVLMKTSKRALKIQTKAQTISFDTFGTEILVRLKYYLELDKLSPKYNFKKKFKLLYDDFNHPDFLIIDKGRIVEEHGIILVENNEIVGFGHTNLAFQEQHLPILRKLVTPIENNVLAKHLVKSYLTKNRVSKIIRF</sequence>
<dbReference type="GO" id="GO:0003677">
    <property type="term" value="F:DNA binding"/>
    <property type="evidence" value="ECO:0007669"/>
    <property type="project" value="InterPro"/>
</dbReference>
<dbReference type="InterPro" id="IPR036397">
    <property type="entry name" value="RNaseH_sf"/>
</dbReference>
<dbReference type="GO" id="GO:0045004">
    <property type="term" value="P:DNA replication proofreading"/>
    <property type="evidence" value="ECO:0007669"/>
    <property type="project" value="TreeGrafter"/>
</dbReference>
<dbReference type="CDD" id="cd06127">
    <property type="entry name" value="DEDDh"/>
    <property type="match status" value="1"/>
</dbReference>
<protein>
    <submittedName>
        <fullName evidence="4">DNA polymerase III subunit epsilon</fullName>
    </submittedName>
</protein>
<gene>
    <name evidence="4" type="ORF">BTO13_03195</name>
</gene>
<keyword evidence="5" id="KW-1185">Reference proteome</keyword>
<dbReference type="InterPro" id="IPR006054">
    <property type="entry name" value="DnaQ"/>
</dbReference>
<dbReference type="OrthoDB" id="9803913at2"/>
<feature type="domain" description="Exonuclease" evidence="3">
    <location>
        <begin position="1"/>
        <end position="166"/>
    </location>
</feature>
<dbReference type="PANTHER" id="PTHR30231">
    <property type="entry name" value="DNA POLYMERASE III SUBUNIT EPSILON"/>
    <property type="match status" value="1"/>
</dbReference>
<comment type="caution">
    <text evidence="4">The sequence shown here is derived from an EMBL/GenBank/DDBJ whole genome shotgun (WGS) entry which is preliminary data.</text>
</comment>